<keyword evidence="2" id="KW-1185">Reference proteome</keyword>
<gene>
    <name evidence="1" type="ORF">GCM10009716_11830</name>
</gene>
<dbReference type="Pfam" id="PF06013">
    <property type="entry name" value="WXG100"/>
    <property type="match status" value="1"/>
</dbReference>
<dbReference type="InterPro" id="IPR010310">
    <property type="entry name" value="T7SS_ESAT-6-like"/>
</dbReference>
<proteinExistence type="predicted"/>
<dbReference type="Proteomes" id="UP001501303">
    <property type="component" value="Unassembled WGS sequence"/>
</dbReference>
<dbReference type="RefSeq" id="WP_344259437.1">
    <property type="nucleotide sequence ID" value="NZ_BAAAMJ010000010.1"/>
</dbReference>
<evidence type="ECO:0000313" key="2">
    <source>
        <dbReference type="Proteomes" id="UP001501303"/>
    </source>
</evidence>
<dbReference type="Gene3D" id="1.10.287.1060">
    <property type="entry name" value="ESAT-6-like"/>
    <property type="match status" value="1"/>
</dbReference>
<organism evidence="1 2">
    <name type="scientific">Streptomyces sodiiphilus</name>
    <dbReference type="NCBI Taxonomy" id="226217"/>
    <lineage>
        <taxon>Bacteria</taxon>
        <taxon>Bacillati</taxon>
        <taxon>Actinomycetota</taxon>
        <taxon>Actinomycetes</taxon>
        <taxon>Kitasatosporales</taxon>
        <taxon>Streptomycetaceae</taxon>
        <taxon>Streptomyces</taxon>
    </lineage>
</organism>
<reference evidence="1 2" key="1">
    <citation type="journal article" date="2019" name="Int. J. Syst. Evol. Microbiol.">
        <title>The Global Catalogue of Microorganisms (GCM) 10K type strain sequencing project: providing services to taxonomists for standard genome sequencing and annotation.</title>
        <authorList>
            <consortium name="The Broad Institute Genomics Platform"/>
            <consortium name="The Broad Institute Genome Sequencing Center for Infectious Disease"/>
            <person name="Wu L."/>
            <person name="Ma J."/>
        </authorList>
    </citation>
    <scope>NUCLEOTIDE SEQUENCE [LARGE SCALE GENOMIC DNA]</scope>
    <source>
        <strain evidence="1 2">JCM 13581</strain>
    </source>
</reference>
<dbReference type="EMBL" id="BAAAMJ010000010">
    <property type="protein sequence ID" value="GAA1903474.1"/>
    <property type="molecule type" value="Genomic_DNA"/>
</dbReference>
<dbReference type="SUPFAM" id="SSF140453">
    <property type="entry name" value="EsxAB dimer-like"/>
    <property type="match status" value="1"/>
</dbReference>
<dbReference type="InterPro" id="IPR036689">
    <property type="entry name" value="ESAT-6-like_sf"/>
</dbReference>
<comment type="caution">
    <text evidence="1">The sequence shown here is derived from an EMBL/GenBank/DDBJ whole genome shotgun (WGS) entry which is preliminary data.</text>
</comment>
<sequence length="103" mass="11287">MSGSGDGVDVTYQDMHDAGDHLIEEHERIEKELDDLKAYVDNLVEDGYVTSASSKAFHESYEEFTTGVKQVLEGMQGMGNFLHTAADGFEEQDIDLAAAARGE</sequence>
<evidence type="ECO:0000313" key="1">
    <source>
        <dbReference type="EMBL" id="GAA1903474.1"/>
    </source>
</evidence>
<protein>
    <submittedName>
        <fullName evidence="1">WXG100 family type VII secretion target</fullName>
    </submittedName>
</protein>
<accession>A0ABN2NUH1</accession>
<name>A0ABN2NUH1_9ACTN</name>